<proteinExistence type="inferred from homology"/>
<dbReference type="Gene3D" id="1.20.1070.10">
    <property type="entry name" value="Rhodopsin 7-helix transmembrane proteins"/>
    <property type="match status" value="1"/>
</dbReference>
<name>A0A834MIP7_RHYFE</name>
<dbReference type="PRINTS" id="PR00237">
    <property type="entry name" value="GPCRRHODOPSN"/>
</dbReference>
<dbReference type="EMBL" id="JAACXV010000059">
    <property type="protein sequence ID" value="KAF7285238.1"/>
    <property type="molecule type" value="Genomic_DNA"/>
</dbReference>
<keyword evidence="13" id="KW-1185">Reference proteome</keyword>
<dbReference type="PROSITE" id="PS00237">
    <property type="entry name" value="G_PROTEIN_RECEP_F1_1"/>
    <property type="match status" value="1"/>
</dbReference>
<comment type="subcellular location">
    <subcellularLocation>
        <location evidence="1 10">Cell membrane</location>
        <topology evidence="1 10">Multi-pass membrane protein</topology>
    </subcellularLocation>
</comment>
<sequence length="216" mass="24845">MNFFIRQLAIADLTVGLVNVSTDIAWRITVAWYAGNILCKLIRFLQAVVTYSSTYVLVALSIDRYDAITHPMNFSGSSKRAKLLVILAWLVSIIFSLPTLFLFEEKPIEQIPQCWIDLQQWQWKLYMTLVSLALFVIPALIITTCYLVIIWTIWAKSRALNPMVGRIPVPLDEDHRSRPPRYLRDDIDSRRASSRGIIPRAKIKTVKMTFVIVFGK</sequence>
<evidence type="ECO:0000256" key="3">
    <source>
        <dbReference type="ARBA" id="ARBA00022692"/>
    </source>
</evidence>
<feature type="transmembrane region" description="Helical" evidence="10">
    <location>
        <begin position="123"/>
        <end position="154"/>
    </location>
</feature>
<dbReference type="GO" id="GO:0005000">
    <property type="term" value="F:vasopressin receptor activity"/>
    <property type="evidence" value="ECO:0007669"/>
    <property type="project" value="InterPro"/>
</dbReference>
<dbReference type="OrthoDB" id="5987909at2759"/>
<dbReference type="Proteomes" id="UP000625711">
    <property type="component" value="Unassembled WGS sequence"/>
</dbReference>
<keyword evidence="8 10" id="KW-0325">Glycoprotein</keyword>
<organism evidence="12 13">
    <name type="scientific">Rhynchophorus ferrugineus</name>
    <name type="common">Red palm weevil</name>
    <name type="synonym">Curculio ferrugineus</name>
    <dbReference type="NCBI Taxonomy" id="354439"/>
    <lineage>
        <taxon>Eukaryota</taxon>
        <taxon>Metazoa</taxon>
        <taxon>Ecdysozoa</taxon>
        <taxon>Arthropoda</taxon>
        <taxon>Hexapoda</taxon>
        <taxon>Insecta</taxon>
        <taxon>Pterygota</taxon>
        <taxon>Neoptera</taxon>
        <taxon>Endopterygota</taxon>
        <taxon>Coleoptera</taxon>
        <taxon>Polyphaga</taxon>
        <taxon>Cucujiformia</taxon>
        <taxon>Curculionidae</taxon>
        <taxon>Dryophthorinae</taxon>
        <taxon>Rhynchophorus</taxon>
    </lineage>
</organism>
<evidence type="ECO:0000259" key="11">
    <source>
        <dbReference type="PROSITE" id="PS50262"/>
    </source>
</evidence>
<keyword evidence="3 10" id="KW-0812">Transmembrane</keyword>
<dbReference type="Pfam" id="PF00001">
    <property type="entry name" value="7tm_1"/>
    <property type="match status" value="1"/>
</dbReference>
<evidence type="ECO:0000256" key="9">
    <source>
        <dbReference type="ARBA" id="ARBA00023224"/>
    </source>
</evidence>
<dbReference type="InterPro" id="IPR052665">
    <property type="entry name" value="Neuropeptide-GPCR"/>
</dbReference>
<keyword evidence="9 10" id="KW-0807">Transducer</keyword>
<evidence type="ECO:0000256" key="8">
    <source>
        <dbReference type="ARBA" id="ARBA00023180"/>
    </source>
</evidence>
<evidence type="ECO:0000256" key="5">
    <source>
        <dbReference type="ARBA" id="ARBA00023040"/>
    </source>
</evidence>
<reference evidence="12" key="1">
    <citation type="submission" date="2020-08" db="EMBL/GenBank/DDBJ databases">
        <title>Genome sequencing and assembly of the red palm weevil Rhynchophorus ferrugineus.</title>
        <authorList>
            <person name="Dias G.B."/>
            <person name="Bergman C.M."/>
            <person name="Manee M."/>
        </authorList>
    </citation>
    <scope>NUCLEOTIDE SEQUENCE</scope>
    <source>
        <strain evidence="12">AA-2017</strain>
        <tissue evidence="12">Whole larva</tissue>
    </source>
</reference>
<dbReference type="PRINTS" id="PR00896">
    <property type="entry name" value="VASOPRESSINR"/>
</dbReference>
<dbReference type="InterPro" id="IPR001817">
    <property type="entry name" value="Vasoprsn_rcpt"/>
</dbReference>
<comment type="similarity">
    <text evidence="10">Belongs to the G-protein coupled receptor 1 family. Vasopressin/oxytocin receptor subfamily.</text>
</comment>
<dbReference type="GO" id="GO:0008188">
    <property type="term" value="F:neuropeptide receptor activity"/>
    <property type="evidence" value="ECO:0007669"/>
    <property type="project" value="TreeGrafter"/>
</dbReference>
<dbReference type="PROSITE" id="PS50262">
    <property type="entry name" value="G_PROTEIN_RECEP_F1_2"/>
    <property type="match status" value="1"/>
</dbReference>
<evidence type="ECO:0000256" key="4">
    <source>
        <dbReference type="ARBA" id="ARBA00022989"/>
    </source>
</evidence>
<comment type="caution">
    <text evidence="10">Lacks conserved residue(s) required for the propagation of feature annotation.</text>
</comment>
<evidence type="ECO:0000256" key="1">
    <source>
        <dbReference type="ARBA" id="ARBA00004651"/>
    </source>
</evidence>
<evidence type="ECO:0000256" key="10">
    <source>
        <dbReference type="RuleBase" id="RU046427"/>
    </source>
</evidence>
<accession>A0A834MIP7</accession>
<evidence type="ECO:0000256" key="2">
    <source>
        <dbReference type="ARBA" id="ARBA00022475"/>
    </source>
</evidence>
<evidence type="ECO:0000313" key="13">
    <source>
        <dbReference type="Proteomes" id="UP000625711"/>
    </source>
</evidence>
<evidence type="ECO:0000256" key="6">
    <source>
        <dbReference type="ARBA" id="ARBA00023136"/>
    </source>
</evidence>
<keyword evidence="7 10" id="KW-0675">Receptor</keyword>
<dbReference type="SUPFAM" id="SSF81321">
    <property type="entry name" value="Family A G protein-coupled receptor-like"/>
    <property type="match status" value="1"/>
</dbReference>
<keyword evidence="2" id="KW-1003">Cell membrane</keyword>
<evidence type="ECO:0000256" key="7">
    <source>
        <dbReference type="ARBA" id="ARBA00023170"/>
    </source>
</evidence>
<feature type="domain" description="G-protein coupled receptors family 1 profile" evidence="11">
    <location>
        <begin position="1"/>
        <end position="216"/>
    </location>
</feature>
<dbReference type="InterPro" id="IPR017452">
    <property type="entry name" value="GPCR_Rhodpsn_7TM"/>
</dbReference>
<keyword evidence="4 10" id="KW-1133">Transmembrane helix</keyword>
<protein>
    <recommendedName>
        <fullName evidence="11">G-protein coupled receptors family 1 profile domain-containing protein</fullName>
    </recommendedName>
</protein>
<keyword evidence="6 10" id="KW-0472">Membrane</keyword>
<comment type="caution">
    <text evidence="12">The sequence shown here is derived from an EMBL/GenBank/DDBJ whole genome shotgun (WGS) entry which is preliminary data.</text>
</comment>
<gene>
    <name evidence="12" type="ORF">GWI33_011559</name>
</gene>
<feature type="transmembrane region" description="Helical" evidence="10">
    <location>
        <begin position="83"/>
        <end position="103"/>
    </location>
</feature>
<feature type="transmembrane region" description="Helical" evidence="10">
    <location>
        <begin position="41"/>
        <end position="62"/>
    </location>
</feature>
<dbReference type="GO" id="GO:0005886">
    <property type="term" value="C:plasma membrane"/>
    <property type="evidence" value="ECO:0007669"/>
    <property type="project" value="UniProtKB-SubCell"/>
</dbReference>
<dbReference type="InterPro" id="IPR000276">
    <property type="entry name" value="GPCR_Rhodpsn"/>
</dbReference>
<dbReference type="AlphaFoldDB" id="A0A834MIP7"/>
<keyword evidence="5 10" id="KW-0297">G-protein coupled receptor</keyword>
<dbReference type="PANTHER" id="PTHR24224:SF6">
    <property type="entry name" value="CARDIOACCELERATORY PEPTIDE RECEPTOR-RELATED"/>
    <property type="match status" value="1"/>
</dbReference>
<dbReference type="PANTHER" id="PTHR24224">
    <property type="entry name" value="CARDIOACCELERATORY PEPTIDE RECEPTOR-RELATED"/>
    <property type="match status" value="1"/>
</dbReference>
<evidence type="ECO:0000313" key="12">
    <source>
        <dbReference type="EMBL" id="KAF7285238.1"/>
    </source>
</evidence>